<keyword evidence="8" id="KW-1185">Reference proteome</keyword>
<comment type="caution">
    <text evidence="7">The sequence shown here is derived from an EMBL/GenBank/DDBJ whole genome shotgun (WGS) entry which is preliminary data.</text>
</comment>
<comment type="subcellular location">
    <subcellularLocation>
        <location evidence="1">Membrane</location>
        <topology evidence="1">Multi-pass membrane protein</topology>
    </subcellularLocation>
</comment>
<evidence type="ECO:0000259" key="6">
    <source>
        <dbReference type="Pfam" id="PF07298"/>
    </source>
</evidence>
<gene>
    <name evidence="7" type="ORF">GCM10011335_08250</name>
</gene>
<dbReference type="EMBL" id="BMJJ01000002">
    <property type="protein sequence ID" value="GGD07707.1"/>
    <property type="molecule type" value="Genomic_DNA"/>
</dbReference>
<sequence>MTLLILGLVLFLGLHSVRIVANGTRSALVGRMGENAYKGVYSLLSLLGLVLVGRGYGDALAGAGTLWQPPAAAAHLALLLVPAGFVLVVAAYVPTGRIKAMVGHPMVLGVALWALGHILANGETANVLLFGAFLVWAALDYAASLARDRRDGVVRRSLGGKGDILAVAIGLAAALAFLGGLHRWLIGVSPLG</sequence>
<dbReference type="AlphaFoldDB" id="A0A917D8C2"/>
<dbReference type="Pfam" id="PF07298">
    <property type="entry name" value="NnrU"/>
    <property type="match status" value="1"/>
</dbReference>
<evidence type="ECO:0000256" key="1">
    <source>
        <dbReference type="ARBA" id="ARBA00004141"/>
    </source>
</evidence>
<dbReference type="GO" id="GO:0016020">
    <property type="term" value="C:membrane"/>
    <property type="evidence" value="ECO:0007669"/>
    <property type="project" value="UniProtKB-SubCell"/>
</dbReference>
<keyword evidence="4 5" id="KW-0472">Membrane</keyword>
<keyword evidence="2 5" id="KW-0812">Transmembrane</keyword>
<dbReference type="Proteomes" id="UP000613160">
    <property type="component" value="Unassembled WGS sequence"/>
</dbReference>
<reference evidence="7" key="1">
    <citation type="journal article" date="2014" name="Int. J. Syst. Evol. Microbiol.">
        <title>Complete genome sequence of Corynebacterium casei LMG S-19264T (=DSM 44701T), isolated from a smear-ripened cheese.</title>
        <authorList>
            <consortium name="US DOE Joint Genome Institute (JGI-PGF)"/>
            <person name="Walter F."/>
            <person name="Albersmeier A."/>
            <person name="Kalinowski J."/>
            <person name="Ruckert C."/>
        </authorList>
    </citation>
    <scope>NUCLEOTIDE SEQUENCE</scope>
    <source>
        <strain evidence="7">CGMCC 1.15493</strain>
    </source>
</reference>
<feature type="transmembrane region" description="Helical" evidence="5">
    <location>
        <begin position="100"/>
        <end position="119"/>
    </location>
</feature>
<evidence type="ECO:0000313" key="8">
    <source>
        <dbReference type="Proteomes" id="UP000613160"/>
    </source>
</evidence>
<feature type="transmembrane region" description="Helical" evidence="5">
    <location>
        <begin position="125"/>
        <end position="143"/>
    </location>
</feature>
<organism evidence="7 8">
    <name type="scientific">Aureimonas glaciei</name>
    <dbReference type="NCBI Taxonomy" id="1776957"/>
    <lineage>
        <taxon>Bacteria</taxon>
        <taxon>Pseudomonadati</taxon>
        <taxon>Pseudomonadota</taxon>
        <taxon>Alphaproteobacteria</taxon>
        <taxon>Hyphomicrobiales</taxon>
        <taxon>Aurantimonadaceae</taxon>
        <taxon>Aureimonas</taxon>
    </lineage>
</organism>
<feature type="domain" description="NnrU" evidence="6">
    <location>
        <begin position="3"/>
        <end position="190"/>
    </location>
</feature>
<protein>
    <recommendedName>
        <fullName evidence="6">NnrU domain-containing protein</fullName>
    </recommendedName>
</protein>
<name>A0A917D8C2_9HYPH</name>
<feature type="transmembrane region" description="Helical" evidence="5">
    <location>
        <begin position="164"/>
        <end position="186"/>
    </location>
</feature>
<evidence type="ECO:0000256" key="3">
    <source>
        <dbReference type="ARBA" id="ARBA00022989"/>
    </source>
</evidence>
<accession>A0A917D8C2</accession>
<dbReference type="InterPro" id="IPR009915">
    <property type="entry name" value="NnrU_dom"/>
</dbReference>
<proteinExistence type="predicted"/>
<evidence type="ECO:0000313" key="7">
    <source>
        <dbReference type="EMBL" id="GGD07707.1"/>
    </source>
</evidence>
<evidence type="ECO:0000256" key="4">
    <source>
        <dbReference type="ARBA" id="ARBA00023136"/>
    </source>
</evidence>
<evidence type="ECO:0000256" key="2">
    <source>
        <dbReference type="ARBA" id="ARBA00022692"/>
    </source>
</evidence>
<feature type="transmembrane region" description="Helical" evidence="5">
    <location>
        <begin position="72"/>
        <end position="93"/>
    </location>
</feature>
<evidence type="ECO:0000256" key="5">
    <source>
        <dbReference type="SAM" id="Phobius"/>
    </source>
</evidence>
<reference evidence="7" key="2">
    <citation type="submission" date="2020-09" db="EMBL/GenBank/DDBJ databases">
        <authorList>
            <person name="Sun Q."/>
            <person name="Zhou Y."/>
        </authorList>
    </citation>
    <scope>NUCLEOTIDE SEQUENCE</scope>
    <source>
        <strain evidence="7">CGMCC 1.15493</strain>
    </source>
</reference>
<dbReference type="RefSeq" id="WP_188849325.1">
    <property type="nucleotide sequence ID" value="NZ_BMJJ01000002.1"/>
</dbReference>
<keyword evidence="3 5" id="KW-1133">Transmembrane helix</keyword>